<evidence type="ECO:0000313" key="4">
    <source>
        <dbReference type="Proteomes" id="UP000095431"/>
    </source>
</evidence>
<organism evidence="1 4">
    <name type="scientific">Blautia wexlerae</name>
    <dbReference type="NCBI Taxonomy" id="418240"/>
    <lineage>
        <taxon>Bacteria</taxon>
        <taxon>Bacillati</taxon>
        <taxon>Bacillota</taxon>
        <taxon>Clostridia</taxon>
        <taxon>Lachnospirales</taxon>
        <taxon>Lachnospiraceae</taxon>
        <taxon>Blautia</taxon>
    </lineage>
</organism>
<reference evidence="1 4" key="1">
    <citation type="submission" date="2015-09" db="EMBL/GenBank/DDBJ databases">
        <authorList>
            <consortium name="Pathogen Informatics"/>
        </authorList>
    </citation>
    <scope>NUCLEOTIDE SEQUENCE [LARGE SCALE GENOMIC DNA]</scope>
    <source>
        <strain evidence="1 4">2789STDY5834863</strain>
    </source>
</reference>
<dbReference type="RefSeq" id="WP_055060744.1">
    <property type="nucleotide sequence ID" value="NZ_BTHH01000036.1"/>
</dbReference>
<dbReference type="EMBL" id="WWVF01000038">
    <property type="protein sequence ID" value="MZS90462.1"/>
    <property type="molecule type" value="Genomic_DNA"/>
</dbReference>
<evidence type="ECO:0000313" key="1">
    <source>
        <dbReference type="EMBL" id="CUO66370.1"/>
    </source>
</evidence>
<dbReference type="NCBIfam" id="TIGR01784">
    <property type="entry name" value="T_den_put_tspse"/>
    <property type="match status" value="1"/>
</dbReference>
<evidence type="ECO:0000313" key="2">
    <source>
        <dbReference type="EMBL" id="MZS90462.1"/>
    </source>
</evidence>
<protein>
    <submittedName>
        <fullName evidence="1">PD-(D/E)XK nuclease family transposase</fullName>
    </submittedName>
    <submittedName>
        <fullName evidence="2">Rpn family recombination-promoting nuclease/putative transposase</fullName>
    </submittedName>
</protein>
<sequence length="273" mass="31996">MNEEERFDFEQKHEEDLQRLRGFRLLDDDFMSKVFEDKNCVEFLLQIILKRDDLKVTSVSSQYVIKNLQGRSVRLDILAVDRQNQVYNIEIQRDDKGAGVKRARYNSSLIDANVTEPGEQYQNLNETYVVFITENDVLGENIPIYHVDRIVRETGKMFNDQSHIIYVNSQIKDETALGKLMHDFTCTNAKDMYYEVLADRVHYFKEDEKGVAIMCKAMEDMRNEAAREAEKMKAIRMARLMIEDGKLNYEDIAMYTELTLEEVEKIALEKKSA</sequence>
<accession>A0A174GZW8</accession>
<reference evidence="3 5" key="3">
    <citation type="submission" date="2019-07" db="EMBL/GenBank/DDBJ databases">
        <authorList>
            <person name="Chang H.-W."/>
            <person name="Raman A."/>
            <person name="Venkatesh S."/>
            <person name="Gehrig J."/>
        </authorList>
    </citation>
    <scope>NUCLEOTIDE SEQUENCE [LARGE SCALE GENOMIC DNA]</scope>
    <source>
        <strain evidence="3">Blautia_wexlerae_LFYP_14</strain>
    </source>
</reference>
<gene>
    <name evidence="3" type="ORF">BWLFYP14_03471</name>
    <name evidence="1" type="ORF">ERS852478_03499</name>
    <name evidence="2" type="ORF">GT712_15640</name>
</gene>
<evidence type="ECO:0000313" key="5">
    <source>
        <dbReference type="Proteomes" id="UP000366766"/>
    </source>
</evidence>
<dbReference type="EMBL" id="CYZN01000036">
    <property type="protein sequence ID" value="CUO66370.1"/>
    <property type="molecule type" value="Genomic_DNA"/>
</dbReference>
<name>A0A174GZW8_9FIRM</name>
<dbReference type="AlphaFoldDB" id="A0A174GZW8"/>
<dbReference type="Pfam" id="PF12784">
    <property type="entry name" value="PDDEXK_2"/>
    <property type="match status" value="1"/>
</dbReference>
<dbReference type="Proteomes" id="UP000366766">
    <property type="component" value="Unassembled WGS sequence"/>
</dbReference>
<dbReference type="Proteomes" id="UP000477156">
    <property type="component" value="Unassembled WGS sequence"/>
</dbReference>
<keyword evidence="5" id="KW-1185">Reference proteome</keyword>
<dbReference type="EMBL" id="CABHOF010000081">
    <property type="protein sequence ID" value="VUX67196.1"/>
    <property type="molecule type" value="Genomic_DNA"/>
</dbReference>
<dbReference type="InterPro" id="IPR010106">
    <property type="entry name" value="RpnA"/>
</dbReference>
<dbReference type="Proteomes" id="UP000095431">
    <property type="component" value="Unassembled WGS sequence"/>
</dbReference>
<reference evidence="2 6" key="2">
    <citation type="journal article" date="2019" name="Nat. Med.">
        <title>A library of human gut bacterial isolates paired with longitudinal multiomics data enables mechanistic microbiome research.</title>
        <authorList>
            <person name="Poyet M."/>
            <person name="Groussin M."/>
            <person name="Gibbons S.M."/>
            <person name="Avila-Pacheco J."/>
            <person name="Jiang X."/>
            <person name="Kearney S.M."/>
            <person name="Perrotta A.R."/>
            <person name="Berdy B."/>
            <person name="Zhao S."/>
            <person name="Lieberman T.D."/>
            <person name="Swanson P.K."/>
            <person name="Smith M."/>
            <person name="Roesemann S."/>
            <person name="Alexander J.E."/>
            <person name="Rich S.A."/>
            <person name="Livny J."/>
            <person name="Vlamakis H."/>
            <person name="Clish C."/>
            <person name="Bullock K."/>
            <person name="Deik A."/>
            <person name="Scott J."/>
            <person name="Pierce K.A."/>
            <person name="Xavier R.J."/>
            <person name="Alm E.J."/>
        </authorList>
    </citation>
    <scope>NUCLEOTIDE SEQUENCE [LARGE SCALE GENOMIC DNA]</scope>
    <source>
        <strain evidence="2 6">BIOML-A12</strain>
    </source>
</reference>
<evidence type="ECO:0000313" key="3">
    <source>
        <dbReference type="EMBL" id="VUX67196.1"/>
    </source>
</evidence>
<evidence type="ECO:0000313" key="6">
    <source>
        <dbReference type="Proteomes" id="UP000477156"/>
    </source>
</evidence>
<proteinExistence type="predicted"/>